<protein>
    <recommendedName>
        <fullName evidence="3">rRNA-processing protein EFG1</fullName>
    </recommendedName>
    <alternativeName>
        <fullName evidence="4">rRNA-processing protein efg1</fullName>
    </alternativeName>
</protein>
<comment type="similarity">
    <text evidence="2">Belongs to the EFG1 family.</text>
</comment>
<evidence type="ECO:0000256" key="5">
    <source>
        <dbReference type="ARBA" id="ARBA00022552"/>
    </source>
</evidence>
<reference evidence="9" key="1">
    <citation type="submission" date="2022-04" db="EMBL/GenBank/DDBJ databases">
        <title>Carnegiea gigantea Genome sequencing and assembly v2.</title>
        <authorList>
            <person name="Copetti D."/>
            <person name="Sanderson M.J."/>
            <person name="Burquez A."/>
            <person name="Wojciechowski M.F."/>
        </authorList>
    </citation>
    <scope>NUCLEOTIDE SEQUENCE</scope>
    <source>
        <strain evidence="9">SGP5-SGP5p</strain>
        <tissue evidence="9">Aerial part</tissue>
    </source>
</reference>
<organism evidence="9 10">
    <name type="scientific">Carnegiea gigantea</name>
    <dbReference type="NCBI Taxonomy" id="171969"/>
    <lineage>
        <taxon>Eukaryota</taxon>
        <taxon>Viridiplantae</taxon>
        <taxon>Streptophyta</taxon>
        <taxon>Embryophyta</taxon>
        <taxon>Tracheophyta</taxon>
        <taxon>Spermatophyta</taxon>
        <taxon>Magnoliopsida</taxon>
        <taxon>eudicotyledons</taxon>
        <taxon>Gunneridae</taxon>
        <taxon>Pentapetalae</taxon>
        <taxon>Caryophyllales</taxon>
        <taxon>Cactineae</taxon>
        <taxon>Cactaceae</taxon>
        <taxon>Cactoideae</taxon>
        <taxon>Echinocereeae</taxon>
        <taxon>Carnegiea</taxon>
    </lineage>
</organism>
<dbReference type="Pfam" id="PF10153">
    <property type="entry name" value="Efg1"/>
    <property type="match status" value="1"/>
</dbReference>
<comment type="subcellular location">
    <subcellularLocation>
        <location evidence="1">Nucleus</location>
        <location evidence="1">Nucleolus</location>
    </subcellularLocation>
</comment>
<dbReference type="GO" id="GO:0005730">
    <property type="term" value="C:nucleolus"/>
    <property type="evidence" value="ECO:0007669"/>
    <property type="project" value="UniProtKB-SubCell"/>
</dbReference>
<evidence type="ECO:0000256" key="2">
    <source>
        <dbReference type="ARBA" id="ARBA00006916"/>
    </source>
</evidence>
<accession>A0A9Q1JI71</accession>
<sequence>MPYGGYGKRRVSGHAPSSSERQKGSGGINKKPKTASLKNQIRSTERLLRKELPPEVREALERKVVELKKQQELHNRLAVERKIFLRDKKIKFFERRKIERRIRRLEKQQRSSLCQGQVAEIAEALTKLKEDLEYVRFFPKMEKYVPLYCGGDNAELVEKRNKLRVQIKAKLVAAASSGKDLEGISWRLNFQFVFLFGTAPST</sequence>
<evidence type="ECO:0000256" key="1">
    <source>
        <dbReference type="ARBA" id="ARBA00004604"/>
    </source>
</evidence>
<evidence type="ECO:0000313" key="9">
    <source>
        <dbReference type="EMBL" id="KAJ8419898.1"/>
    </source>
</evidence>
<proteinExistence type="inferred from homology"/>
<dbReference type="GO" id="GO:0000462">
    <property type="term" value="P:maturation of SSU-rRNA from tricistronic rRNA transcript (SSU-rRNA, 5.8S rRNA, LSU-rRNA)"/>
    <property type="evidence" value="ECO:0007669"/>
    <property type="project" value="TreeGrafter"/>
</dbReference>
<evidence type="ECO:0000256" key="6">
    <source>
        <dbReference type="ARBA" id="ARBA00023054"/>
    </source>
</evidence>
<evidence type="ECO:0000256" key="7">
    <source>
        <dbReference type="ARBA" id="ARBA00023242"/>
    </source>
</evidence>
<dbReference type="AlphaFoldDB" id="A0A9Q1JI71"/>
<comment type="caution">
    <text evidence="9">The sequence shown here is derived from an EMBL/GenBank/DDBJ whole genome shotgun (WGS) entry which is preliminary data.</text>
</comment>
<feature type="region of interest" description="Disordered" evidence="8">
    <location>
        <begin position="1"/>
        <end position="44"/>
    </location>
</feature>
<dbReference type="InterPro" id="IPR050786">
    <property type="entry name" value="EFG1_rRNA-proc"/>
</dbReference>
<dbReference type="GO" id="GO:0030688">
    <property type="term" value="C:preribosome, small subunit precursor"/>
    <property type="evidence" value="ECO:0007669"/>
    <property type="project" value="TreeGrafter"/>
</dbReference>
<evidence type="ECO:0000313" key="10">
    <source>
        <dbReference type="Proteomes" id="UP001153076"/>
    </source>
</evidence>
<name>A0A9Q1JI71_9CARY</name>
<dbReference type="OrthoDB" id="47732at2759"/>
<dbReference type="PANTHER" id="PTHR33911">
    <property type="entry name" value="RRNA-PROCESSING PROTEIN EFG1"/>
    <property type="match status" value="1"/>
</dbReference>
<keyword evidence="7" id="KW-0539">Nucleus</keyword>
<evidence type="ECO:0000256" key="8">
    <source>
        <dbReference type="SAM" id="MobiDB-lite"/>
    </source>
</evidence>
<dbReference type="InterPro" id="IPR019310">
    <property type="entry name" value="Efg1"/>
</dbReference>
<keyword evidence="5" id="KW-0698">rRNA processing</keyword>
<dbReference type="PANTHER" id="PTHR33911:SF1">
    <property type="entry name" value="RRNA-PROCESSING PROTEIN EFG1"/>
    <property type="match status" value="1"/>
</dbReference>
<evidence type="ECO:0000256" key="4">
    <source>
        <dbReference type="ARBA" id="ARBA00019827"/>
    </source>
</evidence>
<keyword evidence="10" id="KW-1185">Reference proteome</keyword>
<keyword evidence="6" id="KW-0175">Coiled coil</keyword>
<dbReference type="Proteomes" id="UP001153076">
    <property type="component" value="Unassembled WGS sequence"/>
</dbReference>
<dbReference type="EMBL" id="JAKOGI010004176">
    <property type="protein sequence ID" value="KAJ8419898.1"/>
    <property type="molecule type" value="Genomic_DNA"/>
</dbReference>
<evidence type="ECO:0000256" key="3">
    <source>
        <dbReference type="ARBA" id="ARBA00018689"/>
    </source>
</evidence>
<gene>
    <name evidence="9" type="ORF">Cgig2_000325</name>
</gene>